<proteinExistence type="predicted"/>
<gene>
    <name evidence="1" type="ORF">DMENIID0002_03710</name>
</gene>
<organism evidence="1">
    <name type="scientific">Candidatus Tisiphia endosymbiont of Sergentomyia squamirostris</name>
    <dbReference type="NCBI Taxonomy" id="3113639"/>
    <lineage>
        <taxon>Bacteria</taxon>
        <taxon>Pseudomonadati</taxon>
        <taxon>Pseudomonadota</taxon>
        <taxon>Alphaproteobacteria</taxon>
        <taxon>Rickettsiales</taxon>
        <taxon>Rickettsiaceae</taxon>
        <taxon>Rickettsieae</taxon>
        <taxon>Candidatus Tisiphia</taxon>
    </lineage>
</organism>
<evidence type="ECO:0000313" key="1">
    <source>
        <dbReference type="EMBL" id="BFD45725.1"/>
    </source>
</evidence>
<dbReference type="InterPro" id="IPR029058">
    <property type="entry name" value="AB_hydrolase_fold"/>
</dbReference>
<name>A0AAT9G7L9_9RICK</name>
<reference evidence="1" key="1">
    <citation type="submission" date="2024-01" db="EMBL/GenBank/DDBJ databases">
        <title>Sequencing the genomes of a sandfly, Sergentomyia squamirostris, and its two endosymbionts.</title>
        <authorList>
            <person name="Itokawa K."/>
            <person name="Sanjoba C."/>
        </authorList>
    </citation>
    <scope>NUCLEOTIDE SEQUENCE</scope>
    <source>
        <strain evidence="1">RiSSQ</strain>
    </source>
</reference>
<dbReference type="AlphaFoldDB" id="A0AAT9G7L9"/>
<dbReference type="SUPFAM" id="SSF53474">
    <property type="entry name" value="alpha/beta-Hydrolases"/>
    <property type="match status" value="1"/>
</dbReference>
<protein>
    <submittedName>
        <fullName evidence="1">DUF2974 domain-containing protein</fullName>
    </submittedName>
</protein>
<dbReference type="Gene3D" id="3.40.50.1820">
    <property type="entry name" value="alpha/beta hydrolase"/>
    <property type="match status" value="1"/>
</dbReference>
<accession>A0AAT9G7L9</accession>
<dbReference type="EMBL" id="AP029170">
    <property type="protein sequence ID" value="BFD45725.1"/>
    <property type="molecule type" value="Genomic_DNA"/>
</dbReference>
<sequence>MPKSKLNFDQITTNLAYKVSNSKEAYESHELEVIEGLKETSWQVLCNSSQNEKTNQYDYKAVAFVNHITKEVHISSAGTKPTEKYDLIDDGFVAFGRVPYKIEQAKEMVNQVIDLLGGTDEAAKYTFSTSGHSLGAIISDLTGVDIISRELPFAKSITFDNPGSAPIVQRAIDAGYFTGKVEVSIKELASHCEVYNAKPNFINNTNSQLGNSKLVLPKKVETVTQDITESSGFWGFGKYLYNTIGSTIKSCSDYLGITSVVKQIEDHSLKNFVNIKESATVVQTNNWQKIDGKLVVEKFAGSDKVTSTGNDVVLFSEEEYDSMISINTVEYGYDDLSRAKTCTQQELDLIGADSFNDVVLVY</sequence>